<reference evidence="3 4" key="1">
    <citation type="submission" date="2020-06" db="EMBL/GenBank/DDBJ databases">
        <title>Pseudomonas eucalypticola sp. nov., an endophyte of Eucalyptus dunnii leaves with biocontrol ability of eucalyptus leaf blight.</title>
        <authorList>
            <person name="Liu Y."/>
            <person name="Song Z."/>
            <person name="Zeng H."/>
            <person name="Lu M."/>
            <person name="Wang X."/>
            <person name="Lian X."/>
            <person name="Zhang Q."/>
        </authorList>
    </citation>
    <scope>NUCLEOTIDE SEQUENCE [LARGE SCALE GENOMIC DNA]</scope>
    <source>
        <strain evidence="3 4">NP-1</strain>
    </source>
</reference>
<dbReference type="Gene3D" id="1.20.1260.10">
    <property type="match status" value="1"/>
</dbReference>
<dbReference type="EMBL" id="CP056030">
    <property type="protein sequence ID" value="QKZ05979.1"/>
    <property type="molecule type" value="Genomic_DNA"/>
</dbReference>
<dbReference type="Pfam" id="PF13628">
    <property type="entry name" value="DUF4142"/>
    <property type="match status" value="1"/>
</dbReference>
<dbReference type="PANTHER" id="PTHR38593">
    <property type="entry name" value="BLR2558 PROTEIN"/>
    <property type="match status" value="1"/>
</dbReference>
<protein>
    <submittedName>
        <fullName evidence="3">DUF4142 domain-containing protein</fullName>
    </submittedName>
</protein>
<gene>
    <name evidence="3" type="ORF">HWQ56_20180</name>
</gene>
<dbReference type="InterPro" id="IPR025419">
    <property type="entry name" value="DUF4142"/>
</dbReference>
<evidence type="ECO:0000256" key="1">
    <source>
        <dbReference type="SAM" id="SignalP"/>
    </source>
</evidence>
<dbReference type="InterPro" id="IPR012347">
    <property type="entry name" value="Ferritin-like"/>
</dbReference>
<evidence type="ECO:0000313" key="4">
    <source>
        <dbReference type="Proteomes" id="UP000509568"/>
    </source>
</evidence>
<feature type="signal peptide" evidence="1">
    <location>
        <begin position="1"/>
        <end position="25"/>
    </location>
</feature>
<sequence length="166" mass="17748">MDAFKAGTLALALTLGGAFAGAAMAATTSDFVSDATAGGITEVEAGKLALQKSTSADVKAFAQQMIKDHGAANQKLAAVAHKLDLVVPDDATLVDQAKKKMLEMRDESFDKAYAENQVKAHEDTIELFQKELDSSDKAELKAFAKDTLPTLQEHLKMAKELQAKHQ</sequence>
<name>A0A7D5D8D7_9PSED</name>
<proteinExistence type="predicted"/>
<feature type="domain" description="DUF4142" evidence="2">
    <location>
        <begin position="27"/>
        <end position="161"/>
    </location>
</feature>
<evidence type="ECO:0000259" key="2">
    <source>
        <dbReference type="Pfam" id="PF13628"/>
    </source>
</evidence>
<keyword evidence="1" id="KW-0732">Signal</keyword>
<dbReference type="AlphaFoldDB" id="A0A7D5D8D7"/>
<dbReference type="PANTHER" id="PTHR38593:SF1">
    <property type="entry name" value="BLR2558 PROTEIN"/>
    <property type="match status" value="1"/>
</dbReference>
<feature type="chain" id="PRO_5028883359" evidence="1">
    <location>
        <begin position="26"/>
        <end position="166"/>
    </location>
</feature>
<keyword evidence="4" id="KW-1185">Reference proteome</keyword>
<evidence type="ECO:0000313" key="3">
    <source>
        <dbReference type="EMBL" id="QKZ05979.1"/>
    </source>
</evidence>
<dbReference type="Proteomes" id="UP000509568">
    <property type="component" value="Chromosome"/>
</dbReference>
<accession>A0A7D5D8D7</accession>
<dbReference type="RefSeq" id="WP_158153959.1">
    <property type="nucleotide sequence ID" value="NZ_CP056030.1"/>
</dbReference>
<dbReference type="KEGG" id="pez:HWQ56_20180"/>
<organism evidence="3 4">
    <name type="scientific">Pseudomonas eucalypticola</name>
    <dbReference type="NCBI Taxonomy" id="2599595"/>
    <lineage>
        <taxon>Bacteria</taxon>
        <taxon>Pseudomonadati</taxon>
        <taxon>Pseudomonadota</taxon>
        <taxon>Gammaproteobacteria</taxon>
        <taxon>Pseudomonadales</taxon>
        <taxon>Pseudomonadaceae</taxon>
        <taxon>Pseudomonas</taxon>
    </lineage>
</organism>